<reference evidence="8" key="1">
    <citation type="submission" date="2015-07" db="EMBL/GenBank/DDBJ databases">
        <title>Transcriptome Assembly of Anthurium amnicola.</title>
        <authorList>
            <person name="Suzuki J."/>
        </authorList>
    </citation>
    <scope>NUCLEOTIDE SEQUENCE</scope>
</reference>
<dbReference type="Pfam" id="PF02042">
    <property type="entry name" value="RWP-RK"/>
    <property type="match status" value="1"/>
</dbReference>
<keyword evidence="2" id="KW-0238">DNA-binding</keyword>
<protein>
    <submittedName>
        <fullName evidence="8">Protein NLP2</fullName>
    </submittedName>
</protein>
<dbReference type="InterPro" id="IPR045012">
    <property type="entry name" value="NLP"/>
</dbReference>
<evidence type="ECO:0000313" key="8">
    <source>
        <dbReference type="EMBL" id="JAT66626.1"/>
    </source>
</evidence>
<dbReference type="SMART" id="SM00666">
    <property type="entry name" value="PB1"/>
    <property type="match status" value="1"/>
</dbReference>
<dbReference type="SUPFAM" id="SSF54277">
    <property type="entry name" value="CAD &amp; PB1 domains"/>
    <property type="match status" value="1"/>
</dbReference>
<keyword evidence="4" id="KW-0539">Nucleus</keyword>
<keyword evidence="3" id="KW-0804">Transcription</keyword>
<dbReference type="PROSITE" id="PS51745">
    <property type="entry name" value="PB1"/>
    <property type="match status" value="1"/>
</dbReference>
<feature type="region of interest" description="Disordered" evidence="5">
    <location>
        <begin position="79"/>
        <end position="104"/>
    </location>
</feature>
<evidence type="ECO:0000256" key="3">
    <source>
        <dbReference type="ARBA" id="ARBA00023163"/>
    </source>
</evidence>
<dbReference type="Pfam" id="PF22922">
    <property type="entry name" value="GAF_NLP"/>
    <property type="match status" value="2"/>
</dbReference>
<dbReference type="PANTHER" id="PTHR32002:SF41">
    <property type="entry name" value="PROTEIN NLP8"/>
    <property type="match status" value="1"/>
</dbReference>
<proteinExistence type="predicted"/>
<name>A0A1D1ZI32_9ARAE</name>
<dbReference type="InterPro" id="IPR000270">
    <property type="entry name" value="PB1_dom"/>
</dbReference>
<keyword evidence="1" id="KW-0805">Transcription regulation</keyword>
<organism evidence="8">
    <name type="scientific">Anthurium amnicola</name>
    <dbReference type="NCBI Taxonomy" id="1678845"/>
    <lineage>
        <taxon>Eukaryota</taxon>
        <taxon>Viridiplantae</taxon>
        <taxon>Streptophyta</taxon>
        <taxon>Embryophyta</taxon>
        <taxon>Tracheophyta</taxon>
        <taxon>Spermatophyta</taxon>
        <taxon>Magnoliopsida</taxon>
        <taxon>Liliopsida</taxon>
        <taxon>Araceae</taxon>
        <taxon>Pothoideae</taxon>
        <taxon>Potheae</taxon>
        <taxon>Anthurium</taxon>
    </lineage>
</organism>
<evidence type="ECO:0000256" key="2">
    <source>
        <dbReference type="ARBA" id="ARBA00023125"/>
    </source>
</evidence>
<accession>A0A1D1ZI32</accession>
<evidence type="ECO:0000259" key="6">
    <source>
        <dbReference type="PROSITE" id="PS51519"/>
    </source>
</evidence>
<dbReference type="InterPro" id="IPR053793">
    <property type="entry name" value="PB1-like"/>
</dbReference>
<dbReference type="InterPro" id="IPR003035">
    <property type="entry name" value="RWP-RK_dom"/>
</dbReference>
<feature type="domain" description="PB1" evidence="7">
    <location>
        <begin position="826"/>
        <end position="908"/>
    </location>
</feature>
<dbReference type="GO" id="GO:0003700">
    <property type="term" value="F:DNA-binding transcription factor activity"/>
    <property type="evidence" value="ECO:0007669"/>
    <property type="project" value="InterPro"/>
</dbReference>
<feature type="domain" description="RWP-RK" evidence="6">
    <location>
        <begin position="548"/>
        <end position="629"/>
    </location>
</feature>
<evidence type="ECO:0000256" key="4">
    <source>
        <dbReference type="ARBA" id="ARBA00023242"/>
    </source>
</evidence>
<gene>
    <name evidence="8" type="primary">NLP2_0</name>
    <name evidence="8" type="ORF">g.83063</name>
</gene>
<dbReference type="AlphaFoldDB" id="A0A1D1ZI32"/>
<dbReference type="Gene3D" id="3.10.20.90">
    <property type="entry name" value="Phosphatidylinositol 3-kinase Catalytic Subunit, Chain A, domain 1"/>
    <property type="match status" value="1"/>
</dbReference>
<dbReference type="EMBL" id="GDJX01001310">
    <property type="protein sequence ID" value="JAT66626.1"/>
    <property type="molecule type" value="Transcribed_RNA"/>
</dbReference>
<dbReference type="PANTHER" id="PTHR32002">
    <property type="entry name" value="PROTEIN NLP8"/>
    <property type="match status" value="1"/>
</dbReference>
<dbReference type="InterPro" id="IPR055081">
    <property type="entry name" value="NLP1-9_GAF"/>
</dbReference>
<dbReference type="GO" id="GO:0003677">
    <property type="term" value="F:DNA binding"/>
    <property type="evidence" value="ECO:0007669"/>
    <property type="project" value="UniProtKB-KW"/>
</dbReference>
<dbReference type="Pfam" id="PF00564">
    <property type="entry name" value="PB1"/>
    <property type="match status" value="1"/>
</dbReference>
<evidence type="ECO:0000256" key="1">
    <source>
        <dbReference type="ARBA" id="ARBA00023015"/>
    </source>
</evidence>
<sequence>MDGFTSLDEGAGIPISDDPFSFSDLLNFDSYTELCCSSNSDLVFSSLCLPVTQSSPGCWPSFMLSNSQAPEGMTNVSAVHSTCRGTSPPGRTKAQFGFPSNSSDMDDSGMNRSCSSCTCGNASDVGMSVVPRSFGVTYTLADKMLEALSLFKKSSGGGILAQIWMPVQHKDEYVLSTSEQPYLLDEIFAQYREISRSFTFAAREGLGSFPGVPGRVFISRMPEWTSDVRYYSENEYLRASHALAHEVRGSLALPIFDNTDQSCFAVLELVTRREKSNFHPEIETVCKALQAVNLSTTKVHPHSQNGTKNQRAAFAEIADVLRAVCHAHMLPLALTWIPCSYDNGNSKSCEKSTLHIRDSACFVNYKQMQGFVHACSEHHLKKGQGIAGKALESNFPFFSTDIKDYNILEYPLVHHARKFGLQAAVAIRLRSTYTGNEDYVLEFFLPVNCKGSAEQQLLLDNLSRTMQKICKTLRTVSDGEVIVNNASSLDFQGGSSGYPPINVARQHCQPAKPSGASSISGKNILQNKNNQCSEREGVRHEQITAGLRTLLEKKRSTAEKNINLTTLQQYFSGSLKDAARSIGVCPTTLKRICRQHGISRWPSRKINKVNRSLKKIQTVIDSVQGVDGSLKYDPVTGSFVTAVTSSEKPEVRTMQSVGCDVMPVSSVNPVEGCQLLADELTVLCHIEDSRKMKPHATCDFEAGNHFRAVDCNDESKIPSSDARSSRNATLKVITEWESHKEVPHKWASGKTNPCAESLECYVTAKSSSSLAAVDEVDNGGNVEDMMAEENYLSSSGMTESSNDSESSSQTFKKWPESNHAVDHSKAITIKATFKEDTVRFKFLPFTGYLQLQEEIGKRFKLATGTFQLKYMDDEEEWVMLVNDDDLQESVEIFESTGSRSLRLLVRDLPCSIGSSASSNCLSMEP</sequence>
<dbReference type="PROSITE" id="PS51519">
    <property type="entry name" value="RWP_RK"/>
    <property type="match status" value="1"/>
</dbReference>
<evidence type="ECO:0000256" key="5">
    <source>
        <dbReference type="SAM" id="MobiDB-lite"/>
    </source>
</evidence>
<evidence type="ECO:0000259" key="7">
    <source>
        <dbReference type="PROSITE" id="PS51745"/>
    </source>
</evidence>